<proteinExistence type="predicted"/>
<dbReference type="KEGG" id="vg:5141346"/>
<feature type="region of interest" description="Disordered" evidence="1">
    <location>
        <begin position="348"/>
        <end position="478"/>
    </location>
</feature>
<dbReference type="EMBL" id="DQ665917">
    <property type="protein sequence ID" value="ABG25730.1"/>
    <property type="molecule type" value="Genomic_DNA"/>
</dbReference>
<accession>Q14VP0</accession>
<dbReference type="GeneID" id="5141346"/>
<feature type="compositionally biased region" description="Basic and acidic residues" evidence="1">
    <location>
        <begin position="367"/>
        <end position="377"/>
    </location>
</feature>
<evidence type="ECO:0000313" key="3">
    <source>
        <dbReference type="Proteomes" id="UP000011238"/>
    </source>
</evidence>
<reference evidence="3" key="1">
    <citation type="journal article" date="1999" name="J. Cancer Res. Clin. Oncol.">
        <title>Genomic studies of the Lucke tumor herpesvirus (RaHV-1).</title>
        <authorList>
            <person name="Davison A.J."/>
            <person name="Sauerbier W."/>
            <person name="Dolan A."/>
            <person name="Addison C."/>
            <person name="McKinnell R.G."/>
        </authorList>
    </citation>
    <scope>NUCLEOTIDE SEQUENCE [LARGE SCALE GENOMIC DNA]</scope>
    <source>
        <strain evidence="3">McKinnell</strain>
    </source>
</reference>
<name>Q14VP0_9VIRU</name>
<protein>
    <submittedName>
        <fullName evidence="2">ORF90</fullName>
    </submittedName>
</protein>
<evidence type="ECO:0000313" key="2">
    <source>
        <dbReference type="EMBL" id="ABG25730.1"/>
    </source>
</evidence>
<dbReference type="RefSeq" id="YP_656745.1">
    <property type="nucleotide sequence ID" value="NC_008211.1"/>
</dbReference>
<dbReference type="Proteomes" id="UP000011238">
    <property type="component" value="Segment"/>
</dbReference>
<organism evidence="3">
    <name type="scientific">Ranid herpesvirus 1</name>
    <name type="common">Lucke tumor herpesvirus</name>
    <dbReference type="NCBI Taxonomy" id="85655"/>
    <lineage>
        <taxon>Viruses</taxon>
        <taxon>Duplodnaviria</taxon>
        <taxon>Heunggongvirae</taxon>
        <taxon>Peploviricota</taxon>
        <taxon>Herviviricetes</taxon>
        <taxon>Herpesvirales</taxon>
        <taxon>Alloherpesviridae</taxon>
        <taxon>Batravirus</taxon>
        <taxon>Batravirus ranidallo1</taxon>
    </lineage>
</organism>
<sequence>MRKPANMFAPCAEEIGPIKNVESLVSAVTNALHARMLTLPNYTSATLVAASTLYVNSCVPLARMFCAQTLTRSAQRRFLEPDMTALTGTVCRVSKHSRLIMLYEVAEWHGVHPFTHVAVQSADGAHAVLVPCCVTDDPQAVCTVLRKALKHKRSIHVLRDDMVWDKEKRLLLDGAGKVVCALSVEKMMPENVVHMANVIRRTRKRMPNTLAFLPEHVKAEGQRVAPQRIGTQLSNYMVHATEKGGVVYVEDTKLQHLDALACAAAYCAAVKVKSKDPLGLMSKWFEERDMTLEECMTLSGLKKNPKHKHTVAVFFYFHRLRPRLAQAVFDKLAQCVVFRDIFVPKTKAGKEAKKRKRNPVPKPHVVAKHEVVERRQEPALSDGSVDERCAEMAPESARSTDSTGGTEASDFHSIQNSLDAPSMHLPGSDDWASSDDEPRKNCARGVPKSNDALYSSDEEAYMSDPQEGSSSAKRFRLC</sequence>
<feature type="compositionally biased region" description="Polar residues" evidence="1">
    <location>
        <begin position="397"/>
        <end position="419"/>
    </location>
</feature>
<reference evidence="2 3" key="2">
    <citation type="journal article" date="2006" name="J. Gen. Virol.">
        <title>Genome sequences of two frog herpesviruses.</title>
        <authorList>
            <person name="Davison A.J."/>
            <person name="Cunningham C."/>
            <person name="Sauerbier W."/>
            <person name="McKinnell R.G."/>
        </authorList>
    </citation>
    <scope>NUCLEOTIDE SEQUENCE [LARGE SCALE GENOMIC DNA]</scope>
    <source>
        <strain evidence="2 3">McKinnell</strain>
    </source>
</reference>
<keyword evidence="3" id="KW-1185">Reference proteome</keyword>
<evidence type="ECO:0000256" key="1">
    <source>
        <dbReference type="SAM" id="MobiDB-lite"/>
    </source>
</evidence>